<dbReference type="PROSITE" id="PS00409">
    <property type="entry name" value="PROKAR_NTER_METHYL"/>
    <property type="match status" value="1"/>
</dbReference>
<dbReference type="Pfam" id="PF07963">
    <property type="entry name" value="N_methyl"/>
    <property type="match status" value="1"/>
</dbReference>
<dbReference type="Proteomes" id="UP000179275">
    <property type="component" value="Unassembled WGS sequence"/>
</dbReference>
<gene>
    <name evidence="2" type="ORF">A3C67_01280</name>
</gene>
<evidence type="ECO:0008006" key="4">
    <source>
        <dbReference type="Google" id="ProtNLM"/>
    </source>
</evidence>
<reference evidence="2 3" key="1">
    <citation type="journal article" date="2016" name="Nat. Commun.">
        <title>Thousands of microbial genomes shed light on interconnected biogeochemical processes in an aquifer system.</title>
        <authorList>
            <person name="Anantharaman K."/>
            <person name="Brown C.T."/>
            <person name="Hug L.A."/>
            <person name="Sharon I."/>
            <person name="Castelle C.J."/>
            <person name="Probst A.J."/>
            <person name="Thomas B.C."/>
            <person name="Singh A."/>
            <person name="Wilkins M.J."/>
            <person name="Karaoz U."/>
            <person name="Brodie E.L."/>
            <person name="Williams K.H."/>
            <person name="Hubbard S.S."/>
            <person name="Banfield J.F."/>
        </authorList>
    </citation>
    <scope>NUCLEOTIDE SEQUENCE [LARGE SCALE GENOMIC DNA]</scope>
</reference>
<proteinExistence type="predicted"/>
<sequence>MQKKIKTKNKKADFGNNRGFTLVEILFGVGIFVIIVGALTFFSRNIWIYGSYVSVGLSDANSGRIALKTMVAEIRTASTAETGSYVIALATATAFTFYSDIDNDGLKEKVRYFLNGSELQKGVIKPTGSPLFYNVVNEKISTLTSYVTNATIFQYYDKNYDGTTAALTSPINISSVRLVKITMDLDKDPNRAPATTTFSSQVSLRNLKDNL</sequence>
<dbReference type="InterPro" id="IPR012902">
    <property type="entry name" value="N_methyl_site"/>
</dbReference>
<evidence type="ECO:0000313" key="2">
    <source>
        <dbReference type="EMBL" id="OGI75982.1"/>
    </source>
</evidence>
<organism evidence="2 3">
    <name type="scientific">Candidatus Nomurabacteria bacterium RIFCSPHIGHO2_02_FULL_42_19</name>
    <dbReference type="NCBI Taxonomy" id="1801756"/>
    <lineage>
        <taxon>Bacteria</taxon>
        <taxon>Candidatus Nomuraibacteriota</taxon>
    </lineage>
</organism>
<protein>
    <recommendedName>
        <fullName evidence="4">Prepilin-type N-terminal cleavage/methylation domain-containing protein</fullName>
    </recommendedName>
</protein>
<dbReference type="STRING" id="1801756.A3C67_01280"/>
<comment type="caution">
    <text evidence="2">The sequence shown here is derived from an EMBL/GenBank/DDBJ whole genome shotgun (WGS) entry which is preliminary data.</text>
</comment>
<dbReference type="AlphaFoldDB" id="A0A1F6W2E9"/>
<dbReference type="EMBL" id="MFUG01000013">
    <property type="protein sequence ID" value="OGI75982.1"/>
    <property type="molecule type" value="Genomic_DNA"/>
</dbReference>
<name>A0A1F6W2E9_9BACT</name>
<keyword evidence="1" id="KW-0812">Transmembrane</keyword>
<evidence type="ECO:0000313" key="3">
    <source>
        <dbReference type="Proteomes" id="UP000179275"/>
    </source>
</evidence>
<evidence type="ECO:0000256" key="1">
    <source>
        <dbReference type="SAM" id="Phobius"/>
    </source>
</evidence>
<feature type="transmembrane region" description="Helical" evidence="1">
    <location>
        <begin position="21"/>
        <end position="42"/>
    </location>
</feature>
<accession>A0A1F6W2E9</accession>
<keyword evidence="1" id="KW-0472">Membrane</keyword>
<keyword evidence="1" id="KW-1133">Transmembrane helix</keyword>